<sequence length="61" mass="6958">MQTAAILDLSAIPSAQRAAVQALLEEVAALKDITRRQHQLRQPVDFHPELSRFFHREVSHL</sequence>
<gene>
    <name evidence="2" type="ORF">CDV52_09565</name>
    <name evidence="1" type="ORF">CDV53_13800</name>
</gene>
<reference evidence="3 4" key="1">
    <citation type="submission" date="2016-11" db="EMBL/GenBank/DDBJ databases">
        <title>Comparison of Traditional DNA-DNA Hybridization with In Silico Genomic Analysis.</title>
        <authorList>
            <person name="Nicholson A.C."/>
            <person name="Sammons S."/>
            <person name="Humrighouse B.W."/>
            <person name="Graziano J."/>
            <person name="Lasker B."/>
            <person name="Whitney A.M."/>
            <person name="Mcquiston J.R."/>
        </authorList>
    </citation>
    <scope>NUCLEOTIDE SEQUENCE [LARGE SCALE GENOMIC DNA]</scope>
    <source>
        <strain evidence="1 4">H1892</strain>
        <strain evidence="2 3">H2381</strain>
    </source>
</reference>
<evidence type="ECO:0000313" key="3">
    <source>
        <dbReference type="Proteomes" id="UP000196640"/>
    </source>
</evidence>
<dbReference type="EMBL" id="NIPV01000067">
    <property type="protein sequence ID" value="OWJ74371.1"/>
    <property type="molecule type" value="Genomic_DNA"/>
</dbReference>
<dbReference type="RefSeq" id="WP_088233668.1">
    <property type="nucleotide sequence ID" value="NZ_NIPV01000067.1"/>
</dbReference>
<comment type="caution">
    <text evidence="2">The sequence shown here is derived from an EMBL/GenBank/DDBJ whole genome shotgun (WGS) entry which is preliminary data.</text>
</comment>
<dbReference type="Proteomes" id="UP000214673">
    <property type="component" value="Unassembled WGS sequence"/>
</dbReference>
<evidence type="ECO:0000313" key="1">
    <source>
        <dbReference type="EMBL" id="OWJ74371.1"/>
    </source>
</evidence>
<keyword evidence="4" id="KW-1185">Reference proteome</keyword>
<dbReference type="EMBL" id="NIPX01000011">
    <property type="protein sequence ID" value="OWJ83980.1"/>
    <property type="molecule type" value="Genomic_DNA"/>
</dbReference>
<accession>A0A212AR36</accession>
<evidence type="ECO:0000313" key="4">
    <source>
        <dbReference type="Proteomes" id="UP000214673"/>
    </source>
</evidence>
<evidence type="ECO:0000313" key="2">
    <source>
        <dbReference type="EMBL" id="OWJ83980.1"/>
    </source>
</evidence>
<name>A0A212AR36_9RHOB</name>
<organism evidence="2 3">
    <name type="scientific">Haematobacter missouriensis</name>
    <dbReference type="NCBI Taxonomy" id="366616"/>
    <lineage>
        <taxon>Bacteria</taxon>
        <taxon>Pseudomonadati</taxon>
        <taxon>Pseudomonadota</taxon>
        <taxon>Alphaproteobacteria</taxon>
        <taxon>Rhodobacterales</taxon>
        <taxon>Paracoccaceae</taxon>
        <taxon>Haematobacter</taxon>
    </lineage>
</organism>
<dbReference type="Proteomes" id="UP000196640">
    <property type="component" value="Unassembled WGS sequence"/>
</dbReference>
<protein>
    <submittedName>
        <fullName evidence="2">Uncharacterized protein</fullName>
    </submittedName>
</protein>
<dbReference type="AlphaFoldDB" id="A0A212AR36"/>
<proteinExistence type="predicted"/>